<accession>D1CCX0</accession>
<dbReference type="Proteomes" id="UP000000323">
    <property type="component" value="Chromosome 1"/>
</dbReference>
<comment type="similarity">
    <text evidence="1">Belongs to the NAD(P)-dependent epimerase/dehydratase family.</text>
</comment>
<proteinExistence type="inferred from homology"/>
<dbReference type="SUPFAM" id="SSF51735">
    <property type="entry name" value="NAD(P)-binding Rossmann-fold domains"/>
    <property type="match status" value="1"/>
</dbReference>
<feature type="region of interest" description="Disordered" evidence="2">
    <location>
        <begin position="1"/>
        <end position="20"/>
    </location>
</feature>
<name>D1CCX0_THET1</name>
<reference evidence="5" key="1">
    <citation type="journal article" date="2010" name="Stand. Genomic Sci.">
        <title>Complete genome sequence of 'Thermobaculum terrenum' type strain (YNP1).</title>
        <authorList>
            <person name="Kiss H."/>
            <person name="Cleland D."/>
            <person name="Lapidus A."/>
            <person name="Lucas S."/>
            <person name="Glavina Del Rio T."/>
            <person name="Nolan M."/>
            <person name="Tice H."/>
            <person name="Han C."/>
            <person name="Goodwin L."/>
            <person name="Pitluck S."/>
            <person name="Liolios K."/>
            <person name="Ivanova N."/>
            <person name="Mavromatis K."/>
            <person name="Ovchinnikova G."/>
            <person name="Pati A."/>
            <person name="Chen A."/>
            <person name="Palaniappan K."/>
            <person name="Land M."/>
            <person name="Hauser L."/>
            <person name="Chang Y."/>
            <person name="Jeffries C."/>
            <person name="Lu M."/>
            <person name="Brettin T."/>
            <person name="Detter J."/>
            <person name="Goker M."/>
            <person name="Tindall B."/>
            <person name="Beck B."/>
            <person name="McDermott T."/>
            <person name="Woyke T."/>
            <person name="Bristow J."/>
            <person name="Eisen J."/>
            <person name="Markowitz V."/>
            <person name="Hugenholtz P."/>
            <person name="Kyrpides N."/>
            <person name="Klenk H."/>
            <person name="Cheng J."/>
        </authorList>
    </citation>
    <scope>NUCLEOTIDE SEQUENCE [LARGE SCALE GENOMIC DNA]</scope>
    <source>
        <strain evidence="5">ATCC BAA-798 / YNP1</strain>
    </source>
</reference>
<dbReference type="RefSeq" id="WP_012875669.1">
    <property type="nucleotide sequence ID" value="NC_013525.1"/>
</dbReference>
<dbReference type="CDD" id="cd08946">
    <property type="entry name" value="SDR_e"/>
    <property type="match status" value="1"/>
</dbReference>
<gene>
    <name evidence="4" type="ordered locus">Tter_1729</name>
</gene>
<dbReference type="InterPro" id="IPR001509">
    <property type="entry name" value="Epimerase_deHydtase"/>
</dbReference>
<dbReference type="KEGG" id="ttr:Tter_1729"/>
<dbReference type="AlphaFoldDB" id="D1CCX0"/>
<keyword evidence="5" id="KW-1185">Reference proteome</keyword>
<dbReference type="PANTHER" id="PTHR43000">
    <property type="entry name" value="DTDP-D-GLUCOSE 4,6-DEHYDRATASE-RELATED"/>
    <property type="match status" value="1"/>
</dbReference>
<dbReference type="InterPro" id="IPR036291">
    <property type="entry name" value="NAD(P)-bd_dom_sf"/>
</dbReference>
<dbReference type="EMBL" id="CP001825">
    <property type="protein sequence ID" value="ACZ42635.1"/>
    <property type="molecule type" value="Genomic_DNA"/>
</dbReference>
<organism evidence="4 5">
    <name type="scientific">Thermobaculum terrenum (strain ATCC BAA-798 / CCMEE 7001 / YNP1)</name>
    <dbReference type="NCBI Taxonomy" id="525904"/>
    <lineage>
        <taxon>Bacteria</taxon>
        <taxon>Bacillati</taxon>
        <taxon>Chloroflexota</taxon>
        <taxon>Chloroflexia</taxon>
        <taxon>Candidatus Thermobaculales</taxon>
        <taxon>Candidatus Thermobaculaceae</taxon>
        <taxon>Thermobaculum</taxon>
    </lineage>
</organism>
<evidence type="ECO:0000259" key="3">
    <source>
        <dbReference type="Pfam" id="PF01370"/>
    </source>
</evidence>
<evidence type="ECO:0000256" key="1">
    <source>
        <dbReference type="ARBA" id="ARBA00007637"/>
    </source>
</evidence>
<dbReference type="OrthoDB" id="9795501at2"/>
<dbReference type="Pfam" id="PF01370">
    <property type="entry name" value="Epimerase"/>
    <property type="match status" value="1"/>
</dbReference>
<dbReference type="STRING" id="525904.Tter_1729"/>
<evidence type="ECO:0000256" key="2">
    <source>
        <dbReference type="SAM" id="MobiDB-lite"/>
    </source>
</evidence>
<dbReference type="HOGENOM" id="CLU_079334_1_1_0"/>
<feature type="domain" description="NAD-dependent epimerase/dehydratase" evidence="3">
    <location>
        <begin position="25"/>
        <end position="187"/>
    </location>
</feature>
<sequence length="290" mass="31859">MAEAFTFQANTFQQDPGKSPTRRKVLVTGAAGTIGRYFAEHSSDIYDLRLMVRKEEDVEQLSAFGEVVVAQLTDLQQLKEVCQGIDTVVHLAANPDSEATWSQLLEPNIIGTYNIYVAAKSAGCRRVIFASSIHAVSGYPKGVQVKINDPVNPGDLYGVTKCFGEALGRYMAEQEGLSVIAIRIGAFQPVERMRAEWSTRVMDAFVSQRDLLQLIHKAIEAEHLKFAILHGLSASLYNKMDISETCELVGYEPQDDITTLNPKLAPLDLVKSLSTHSRASGIASGLREDL</sequence>
<feature type="compositionally biased region" description="Polar residues" evidence="2">
    <location>
        <begin position="7"/>
        <end position="16"/>
    </location>
</feature>
<protein>
    <submittedName>
        <fullName evidence="4">NAD-dependent epimerase/dehydratase</fullName>
    </submittedName>
</protein>
<dbReference type="eggNOG" id="COG0451">
    <property type="taxonomic scope" value="Bacteria"/>
</dbReference>
<evidence type="ECO:0000313" key="5">
    <source>
        <dbReference type="Proteomes" id="UP000000323"/>
    </source>
</evidence>
<evidence type="ECO:0000313" key="4">
    <source>
        <dbReference type="EMBL" id="ACZ42635.1"/>
    </source>
</evidence>
<dbReference type="Gene3D" id="3.40.50.720">
    <property type="entry name" value="NAD(P)-binding Rossmann-like Domain"/>
    <property type="match status" value="1"/>
</dbReference>